<name>A0A510UUK9_9CELL</name>
<gene>
    <name evidence="3" type="ORF">CPE01_21060</name>
</gene>
<dbReference type="InterPro" id="IPR058807">
    <property type="entry name" value="ScoMcrA_N"/>
</dbReference>
<dbReference type="RefSeq" id="WP_146806605.1">
    <property type="nucleotide sequence ID" value="NZ_BJUA01000009.1"/>
</dbReference>
<comment type="caution">
    <text evidence="3">The sequence shown here is derived from an EMBL/GenBank/DDBJ whole genome shotgun (WGS) entry which is preliminary data.</text>
</comment>
<dbReference type="Pfam" id="PF26345">
    <property type="entry name" value="ScoMcrA_N"/>
    <property type="match status" value="1"/>
</dbReference>
<keyword evidence="4" id="KW-1185">Reference proteome</keyword>
<dbReference type="OrthoDB" id="9802640at2"/>
<protein>
    <recommendedName>
        <fullName evidence="2">ScoMcrA-like N-terminal head domain-containing protein</fullName>
    </recommendedName>
</protein>
<evidence type="ECO:0000313" key="4">
    <source>
        <dbReference type="Proteomes" id="UP000321386"/>
    </source>
</evidence>
<feature type="domain" description="ScoMcrA-like N-terminal head" evidence="2">
    <location>
        <begin position="6"/>
        <end position="91"/>
    </location>
</feature>
<accession>A0A510UUK9</accession>
<evidence type="ECO:0000313" key="3">
    <source>
        <dbReference type="EMBL" id="GEK18373.1"/>
    </source>
</evidence>
<evidence type="ECO:0000259" key="2">
    <source>
        <dbReference type="Pfam" id="PF26345"/>
    </source>
</evidence>
<reference evidence="3 4" key="1">
    <citation type="submission" date="2019-07" db="EMBL/GenBank/DDBJ databases">
        <title>Whole genome shotgun sequence of Cellulomonas persica NBRC 101101.</title>
        <authorList>
            <person name="Hosoyama A."/>
            <person name="Uohara A."/>
            <person name="Ohji S."/>
            <person name="Ichikawa N."/>
        </authorList>
    </citation>
    <scope>NUCLEOTIDE SEQUENCE [LARGE SCALE GENOMIC DNA]</scope>
    <source>
        <strain evidence="3 4">NBRC 101101</strain>
    </source>
</reference>
<dbReference type="AlphaFoldDB" id="A0A510UUK9"/>
<proteinExistence type="predicted"/>
<evidence type="ECO:0000256" key="1">
    <source>
        <dbReference type="SAM" id="MobiDB-lite"/>
    </source>
</evidence>
<organism evidence="3 4">
    <name type="scientific">Cellulomonas persica</name>
    <dbReference type="NCBI Taxonomy" id="76861"/>
    <lineage>
        <taxon>Bacteria</taxon>
        <taxon>Bacillati</taxon>
        <taxon>Actinomycetota</taxon>
        <taxon>Actinomycetes</taxon>
        <taxon>Micrococcales</taxon>
        <taxon>Cellulomonadaceae</taxon>
        <taxon>Cellulomonas</taxon>
    </lineage>
</organism>
<feature type="region of interest" description="Disordered" evidence="1">
    <location>
        <begin position="98"/>
        <end position="125"/>
    </location>
</feature>
<dbReference type="Proteomes" id="UP000321386">
    <property type="component" value="Unassembled WGS sequence"/>
</dbReference>
<dbReference type="EMBL" id="BJUA01000009">
    <property type="protein sequence ID" value="GEK18373.1"/>
    <property type="molecule type" value="Genomic_DNA"/>
</dbReference>
<sequence length="151" mass="15807">MATFSGVTRQHILQSIAEYDTRGRDDFLGVYGFTANDDYAIVHGGTSYDLPAVLGVAHRFGTGRLAPAHEITASLAAAVTLVRKRGFEVTEPTAAVRSAARSSARAKAASRATTPRATSTRRSTAAPERVAAICPTCSTTLPGTGICDYCG</sequence>